<dbReference type="GO" id="GO:0003735">
    <property type="term" value="F:structural constituent of ribosome"/>
    <property type="evidence" value="ECO:0007669"/>
    <property type="project" value="InterPro"/>
</dbReference>
<dbReference type="Proteomes" id="UP000038040">
    <property type="component" value="Unplaced"/>
</dbReference>
<reference evidence="9" key="1">
    <citation type="submission" date="2016-04" db="UniProtKB">
        <authorList>
            <consortium name="WormBaseParasite"/>
        </authorList>
    </citation>
    <scope>IDENTIFICATION</scope>
</reference>
<evidence type="ECO:0000256" key="6">
    <source>
        <dbReference type="ARBA" id="ARBA00035191"/>
    </source>
</evidence>
<organism evidence="8 9">
    <name type="scientific">Dracunculus medinensis</name>
    <name type="common">Guinea worm</name>
    <dbReference type="NCBI Taxonomy" id="318479"/>
    <lineage>
        <taxon>Eukaryota</taxon>
        <taxon>Metazoa</taxon>
        <taxon>Ecdysozoa</taxon>
        <taxon>Nematoda</taxon>
        <taxon>Chromadorea</taxon>
        <taxon>Rhabditida</taxon>
        <taxon>Spirurina</taxon>
        <taxon>Dracunculoidea</taxon>
        <taxon>Dracunculidae</taxon>
        <taxon>Dracunculus</taxon>
    </lineage>
</organism>
<keyword evidence="4" id="KW-0496">Mitochondrion</keyword>
<dbReference type="AlphaFoldDB" id="A0A0N4UJ52"/>
<evidence type="ECO:0000313" key="8">
    <source>
        <dbReference type="Proteomes" id="UP000038040"/>
    </source>
</evidence>
<dbReference type="GO" id="GO:0006412">
    <property type="term" value="P:translation"/>
    <property type="evidence" value="ECO:0007669"/>
    <property type="project" value="InterPro"/>
</dbReference>
<keyword evidence="3" id="KW-0689">Ribosomal protein</keyword>
<dbReference type="Pfam" id="PF05046">
    <property type="entry name" value="Img2"/>
    <property type="match status" value="1"/>
</dbReference>
<name>A0A0N4UJ52_DRAME</name>
<dbReference type="FunFam" id="3.30.780.10:FF:000009">
    <property type="entry name" value="39S ribosomal protein L49, mitochondrial"/>
    <property type="match status" value="1"/>
</dbReference>
<evidence type="ECO:0000256" key="4">
    <source>
        <dbReference type="ARBA" id="ARBA00023128"/>
    </source>
</evidence>
<sequence length="142" mass="16578">LAFDFVESHVDWKYVERLLSHKIIPDIPLHSKYPTASGWRPPKPATGLPYYIARLRNHMLPLFLETRRDNLNFQTMDYEAVDLVVVKRIHGDVFACEQDLKKWLEKQIKHPVATNVDELKGVIKIKGADRSLVEKCLYEFGF</sequence>
<comment type="subcellular location">
    <subcellularLocation>
        <location evidence="1">Mitochondrion</location>
    </subcellularLocation>
</comment>
<dbReference type="Gene3D" id="3.30.780.10">
    <property type="entry name" value="SUI1-like domain"/>
    <property type="match status" value="1"/>
</dbReference>
<dbReference type="PANTHER" id="PTHR13477:SF0">
    <property type="entry name" value="LARGE RIBOSOMAL SUBUNIT PROTEIN ML49"/>
    <property type="match status" value="1"/>
</dbReference>
<dbReference type="GO" id="GO:0005762">
    <property type="term" value="C:mitochondrial large ribosomal subunit"/>
    <property type="evidence" value="ECO:0007669"/>
    <property type="project" value="TreeGrafter"/>
</dbReference>
<dbReference type="WBParaSite" id="DME_0000766801-mRNA-1">
    <property type="protein sequence ID" value="DME_0000766801-mRNA-1"/>
    <property type="gene ID" value="DME_0000766801"/>
</dbReference>
<proteinExistence type="inferred from homology"/>
<dbReference type="PANTHER" id="PTHR13477">
    <property type="entry name" value="MITOCHONDRIAL 39S RIBOSOMAL PROTEIN L49"/>
    <property type="match status" value="1"/>
</dbReference>
<protein>
    <recommendedName>
        <fullName evidence="6">Large ribosomal subunit protein mL49</fullName>
    </recommendedName>
    <alternativeName>
        <fullName evidence="7">39S ribosomal protein L49, mitochondrial</fullName>
    </alternativeName>
</protein>
<comment type="similarity">
    <text evidence="2">Belongs to the mitochondrion-specific ribosomal protein mL49 family.</text>
</comment>
<keyword evidence="5" id="KW-0687">Ribonucleoprotein</keyword>
<evidence type="ECO:0000256" key="1">
    <source>
        <dbReference type="ARBA" id="ARBA00004173"/>
    </source>
</evidence>
<dbReference type="InterPro" id="IPR007740">
    <property type="entry name" value="Ribosomal_mL49"/>
</dbReference>
<evidence type="ECO:0000256" key="2">
    <source>
        <dbReference type="ARBA" id="ARBA00005677"/>
    </source>
</evidence>
<accession>A0A0N4UJ52</accession>
<evidence type="ECO:0000256" key="5">
    <source>
        <dbReference type="ARBA" id="ARBA00023274"/>
    </source>
</evidence>
<evidence type="ECO:0000313" key="9">
    <source>
        <dbReference type="WBParaSite" id="DME_0000766801-mRNA-1"/>
    </source>
</evidence>
<evidence type="ECO:0000256" key="3">
    <source>
        <dbReference type="ARBA" id="ARBA00022980"/>
    </source>
</evidence>
<evidence type="ECO:0000256" key="7">
    <source>
        <dbReference type="ARBA" id="ARBA00035545"/>
    </source>
</evidence>